<sequence>APPESIKADPVQPDEPRPLFNKDKKRIAQNEPESERPRRPAPALFADTAGYQLPAPPEQRPPPPPRPSRAAPGHPTSGLDYADRGSEELEVPVFGWREKRRLEEEQESEEHEENEEQPPHNVEQQHLEEEAFEEQCLEEDLEETSEEQHPDNLDEQHPDEDLQEQYLEQQPKLSTTAGHIMHPSQSSSSSVE</sequence>
<reference evidence="2" key="1">
    <citation type="submission" date="2021-02" db="EMBL/GenBank/DDBJ databases">
        <authorList>
            <person name="Dougan E. K."/>
            <person name="Rhodes N."/>
            <person name="Thang M."/>
            <person name="Chan C."/>
        </authorList>
    </citation>
    <scope>NUCLEOTIDE SEQUENCE</scope>
</reference>
<evidence type="ECO:0000313" key="3">
    <source>
        <dbReference type="Proteomes" id="UP000626109"/>
    </source>
</evidence>
<feature type="compositionally biased region" description="Basic and acidic residues" evidence="1">
    <location>
        <begin position="14"/>
        <end position="38"/>
    </location>
</feature>
<feature type="compositionally biased region" description="Acidic residues" evidence="1">
    <location>
        <begin position="104"/>
        <end position="116"/>
    </location>
</feature>
<gene>
    <name evidence="2" type="ORF">PGLA2088_LOCUS13962</name>
</gene>
<comment type="caution">
    <text evidence="2">The sequence shown here is derived from an EMBL/GenBank/DDBJ whole genome shotgun (WGS) entry which is preliminary data.</text>
</comment>
<feature type="non-terminal residue" evidence="2">
    <location>
        <position position="192"/>
    </location>
</feature>
<organism evidence="2 3">
    <name type="scientific">Polarella glacialis</name>
    <name type="common">Dinoflagellate</name>
    <dbReference type="NCBI Taxonomy" id="89957"/>
    <lineage>
        <taxon>Eukaryota</taxon>
        <taxon>Sar</taxon>
        <taxon>Alveolata</taxon>
        <taxon>Dinophyceae</taxon>
        <taxon>Suessiales</taxon>
        <taxon>Suessiaceae</taxon>
        <taxon>Polarella</taxon>
    </lineage>
</organism>
<feature type="region of interest" description="Disordered" evidence="1">
    <location>
        <begin position="1"/>
        <end position="192"/>
    </location>
</feature>
<evidence type="ECO:0000256" key="1">
    <source>
        <dbReference type="SAM" id="MobiDB-lite"/>
    </source>
</evidence>
<dbReference type="AlphaFoldDB" id="A0A813IYZ4"/>
<evidence type="ECO:0000313" key="2">
    <source>
        <dbReference type="EMBL" id="CAE8659970.1"/>
    </source>
</evidence>
<proteinExistence type="predicted"/>
<name>A0A813IYZ4_POLGL</name>
<dbReference type="EMBL" id="CAJNNW010016916">
    <property type="protein sequence ID" value="CAE8659970.1"/>
    <property type="molecule type" value="Genomic_DNA"/>
</dbReference>
<accession>A0A813IYZ4</accession>
<protein>
    <submittedName>
        <fullName evidence="2">Uncharacterized protein</fullName>
    </submittedName>
</protein>
<feature type="compositionally biased region" description="Basic and acidic residues" evidence="1">
    <location>
        <begin position="146"/>
        <end position="160"/>
    </location>
</feature>
<feature type="non-terminal residue" evidence="2">
    <location>
        <position position="1"/>
    </location>
</feature>
<dbReference type="Proteomes" id="UP000626109">
    <property type="component" value="Unassembled WGS sequence"/>
</dbReference>
<feature type="compositionally biased region" description="Pro residues" evidence="1">
    <location>
        <begin position="54"/>
        <end position="67"/>
    </location>
</feature>
<feature type="compositionally biased region" description="Acidic residues" evidence="1">
    <location>
        <begin position="130"/>
        <end position="145"/>
    </location>
</feature>